<evidence type="ECO:0000313" key="1">
    <source>
        <dbReference type="EMBL" id="KAI3355889.1"/>
    </source>
</evidence>
<dbReference type="EMBL" id="CM041550">
    <property type="protein sequence ID" value="KAI3355889.1"/>
    <property type="molecule type" value="Genomic_DNA"/>
</dbReference>
<dbReference type="Proteomes" id="UP000831701">
    <property type="component" value="Chromosome 20"/>
</dbReference>
<protein>
    <submittedName>
        <fullName evidence="1">Uncharacterized protein</fullName>
    </submittedName>
</protein>
<name>A0ACB8VK68_9TELE</name>
<organism evidence="1 2">
    <name type="scientific">Scortum barcoo</name>
    <name type="common">barcoo grunter</name>
    <dbReference type="NCBI Taxonomy" id="214431"/>
    <lineage>
        <taxon>Eukaryota</taxon>
        <taxon>Metazoa</taxon>
        <taxon>Chordata</taxon>
        <taxon>Craniata</taxon>
        <taxon>Vertebrata</taxon>
        <taxon>Euteleostomi</taxon>
        <taxon>Actinopterygii</taxon>
        <taxon>Neopterygii</taxon>
        <taxon>Teleostei</taxon>
        <taxon>Neoteleostei</taxon>
        <taxon>Acanthomorphata</taxon>
        <taxon>Eupercaria</taxon>
        <taxon>Centrarchiformes</taxon>
        <taxon>Terapontoidei</taxon>
        <taxon>Terapontidae</taxon>
        <taxon>Scortum</taxon>
    </lineage>
</organism>
<sequence length="935" mass="102157">MSLPGINRSNSLREEKRSRLGVQPPRYGYDGFVQLHHHCKGEAQMMRDGKLFRVIQENCWDAKARIRDMDQHGVTVQALSTVPVMFSYWAKPHDTLDLCILLNDNLAQTVRSHPKRFVGLGTLPMQAPDLAVLEMRRCVKKLGFPGVQIGSHINNWDLNSSELYPFYAAAEELGCSIFVHPWDMQTDGRMAKYWLPWLVGMPSETTMAICSMIFGGVFERFPKLKVCFAHGGGSFPFTIGRIEHGHKVRPDLCAVDNVISPKKYLGSFYTDSLVHDPISLKLLVDVIGKDKVMLGTDYPFPLGELQPGSLIESMEEFDDKLKAHSPLYYVQIISPTTLFLAAKVEEQPRKLEHVIKVAHACLNPQESPLDTKSNAYLQQAQELVILESIVLQTLGFEITIDHPHTDVVKCSQLVRACKWSNWEIPVSTDGKHWWEYVDNTVTLELLDELTHEFLQILEKTPSRLKRIRNWRATQAAKKPKTEGNQLTDNSFGGPSMLQVQGEPSLPGVSTNPSFSKAGAAFTVSMPGQSGGAPLSLDTLGGTYNPASHSEWPQGNQSLAGYTSTCIKQEPLSIPHQEPTLSLQTSTSSLLQHPPVYRTEKTLDFNPVKQEPKGVGGSGKHQPPPQSAYLPPAQPPPPPSSAQKLSLDKYREKHAAELAVSGQKRSHEQHGGVMDCDVRGGVLSSSSSTYASSSTSQVDHRKHSQSHQTSHGGGGSTTASPMKIKAPSSSAPGQDRRHHGDKRDKGSLKLRLAVPGSVGSSQQDKSSQPSKDELKMKIKVSSSERHSSSDEGMAANNKSKHSSPLVSKEKQHHGPDHNLHRHHKHSHPHPHTHSGNGRGGTEGPGSGGSLLRGPPGLVSMEGTSLAPPGSTSLSSSRKRAYPEASHNHHPSSSFSTSCSKVSKISKGGTGAAGGLRTSQQYPPPSESPHGVGEQRH</sequence>
<accession>A0ACB8VK68</accession>
<gene>
    <name evidence="1" type="ORF">L3Q82_004438</name>
</gene>
<evidence type="ECO:0000313" key="2">
    <source>
        <dbReference type="Proteomes" id="UP000831701"/>
    </source>
</evidence>
<keyword evidence="2" id="KW-1185">Reference proteome</keyword>
<proteinExistence type="predicted"/>
<comment type="caution">
    <text evidence="1">The sequence shown here is derived from an EMBL/GenBank/DDBJ whole genome shotgun (WGS) entry which is preliminary data.</text>
</comment>
<reference evidence="1" key="1">
    <citation type="submission" date="2022-04" db="EMBL/GenBank/DDBJ databases">
        <title>Jade perch genome.</title>
        <authorList>
            <person name="Chao B."/>
        </authorList>
    </citation>
    <scope>NUCLEOTIDE SEQUENCE</scope>
    <source>
        <strain evidence="1">CB-2022</strain>
    </source>
</reference>